<evidence type="ECO:0000313" key="1">
    <source>
        <dbReference type="EMBL" id="JAD27062.1"/>
    </source>
</evidence>
<accession>A0A0A8YWU3</accession>
<reference evidence="1" key="1">
    <citation type="submission" date="2014-09" db="EMBL/GenBank/DDBJ databases">
        <authorList>
            <person name="Magalhaes I.L.F."/>
            <person name="Oliveira U."/>
            <person name="Santos F.R."/>
            <person name="Vidigal T.H.D.A."/>
            <person name="Brescovit A.D."/>
            <person name="Santos A.J."/>
        </authorList>
    </citation>
    <scope>NUCLEOTIDE SEQUENCE</scope>
    <source>
        <tissue evidence="1">Shoot tissue taken approximately 20 cm above the soil surface</tissue>
    </source>
</reference>
<reference evidence="1" key="2">
    <citation type="journal article" date="2015" name="Data Brief">
        <title>Shoot transcriptome of the giant reed, Arundo donax.</title>
        <authorList>
            <person name="Barrero R.A."/>
            <person name="Guerrero F.D."/>
            <person name="Moolhuijzen P."/>
            <person name="Goolsby J.A."/>
            <person name="Tidwell J."/>
            <person name="Bellgard S.E."/>
            <person name="Bellgard M.I."/>
        </authorList>
    </citation>
    <scope>NUCLEOTIDE SEQUENCE</scope>
    <source>
        <tissue evidence="1">Shoot tissue taken approximately 20 cm above the soil surface</tissue>
    </source>
</reference>
<name>A0A0A8YWU3_ARUDO</name>
<proteinExistence type="predicted"/>
<sequence length="14" mass="1733">MARRTERIITSSRR</sequence>
<protein>
    <submittedName>
        <fullName evidence="1">Uncharacterized protein</fullName>
    </submittedName>
</protein>
<dbReference type="EMBL" id="GBRH01270833">
    <property type="protein sequence ID" value="JAD27062.1"/>
    <property type="molecule type" value="Transcribed_RNA"/>
</dbReference>
<organism evidence="1">
    <name type="scientific">Arundo donax</name>
    <name type="common">Giant reed</name>
    <name type="synonym">Donax arundinaceus</name>
    <dbReference type="NCBI Taxonomy" id="35708"/>
    <lineage>
        <taxon>Eukaryota</taxon>
        <taxon>Viridiplantae</taxon>
        <taxon>Streptophyta</taxon>
        <taxon>Embryophyta</taxon>
        <taxon>Tracheophyta</taxon>
        <taxon>Spermatophyta</taxon>
        <taxon>Magnoliopsida</taxon>
        <taxon>Liliopsida</taxon>
        <taxon>Poales</taxon>
        <taxon>Poaceae</taxon>
        <taxon>PACMAD clade</taxon>
        <taxon>Arundinoideae</taxon>
        <taxon>Arundineae</taxon>
        <taxon>Arundo</taxon>
    </lineage>
</organism>